<dbReference type="PROSITE" id="PS51195">
    <property type="entry name" value="Q_MOTIF"/>
    <property type="match status" value="1"/>
</dbReference>
<dbReference type="SMART" id="SM00490">
    <property type="entry name" value="HELICc"/>
    <property type="match status" value="1"/>
</dbReference>
<evidence type="ECO:0000259" key="14">
    <source>
        <dbReference type="PROSITE" id="PS51195"/>
    </source>
</evidence>
<gene>
    <name evidence="15" type="ORF">PV09_04511</name>
</gene>
<dbReference type="HOGENOM" id="CLU_003041_13_0_1"/>
<evidence type="ECO:0000256" key="5">
    <source>
        <dbReference type="ARBA" id="ARBA00022806"/>
    </source>
</evidence>
<keyword evidence="2" id="KW-0698">rRNA processing</keyword>
<dbReference type="PROSITE" id="PS00039">
    <property type="entry name" value="DEAD_ATP_HELICASE"/>
    <property type="match status" value="1"/>
</dbReference>
<evidence type="ECO:0000259" key="13">
    <source>
        <dbReference type="PROSITE" id="PS51194"/>
    </source>
</evidence>
<evidence type="ECO:0000256" key="7">
    <source>
        <dbReference type="ARBA" id="ARBA00022884"/>
    </source>
</evidence>
<keyword evidence="4 9" id="KW-0378">Hydrolase</keyword>
<dbReference type="GeneID" id="27312484"/>
<dbReference type="RefSeq" id="XP_016214072.1">
    <property type="nucleotide sequence ID" value="XM_016357870.1"/>
</dbReference>
<dbReference type="EC" id="3.6.4.13" evidence="10"/>
<dbReference type="GO" id="GO:0005730">
    <property type="term" value="C:nucleolus"/>
    <property type="evidence" value="ECO:0007669"/>
    <property type="project" value="UniProtKB-SubCell"/>
</dbReference>
<dbReference type="Pfam" id="PF00271">
    <property type="entry name" value="Helicase_C"/>
    <property type="match status" value="1"/>
</dbReference>
<dbReference type="EMBL" id="KN847541">
    <property type="protein sequence ID" value="KIW04203.1"/>
    <property type="molecule type" value="Genomic_DNA"/>
</dbReference>
<accession>A0A0D2ABK5</accession>
<feature type="short sequence motif" description="Q motif" evidence="8">
    <location>
        <begin position="191"/>
        <end position="219"/>
    </location>
</feature>
<dbReference type="AlphaFoldDB" id="A0A0D2ABK5"/>
<dbReference type="Proteomes" id="UP000053259">
    <property type="component" value="Unassembled WGS sequence"/>
</dbReference>
<organism evidence="15 16">
    <name type="scientific">Verruconis gallopava</name>
    <dbReference type="NCBI Taxonomy" id="253628"/>
    <lineage>
        <taxon>Eukaryota</taxon>
        <taxon>Fungi</taxon>
        <taxon>Dikarya</taxon>
        <taxon>Ascomycota</taxon>
        <taxon>Pezizomycotina</taxon>
        <taxon>Dothideomycetes</taxon>
        <taxon>Pleosporomycetidae</taxon>
        <taxon>Venturiales</taxon>
        <taxon>Sympoventuriaceae</taxon>
        <taxon>Verruconis</taxon>
    </lineage>
</organism>
<evidence type="ECO:0000256" key="9">
    <source>
        <dbReference type="RuleBase" id="RU000492"/>
    </source>
</evidence>
<dbReference type="InterPro" id="IPR011545">
    <property type="entry name" value="DEAD/DEAH_box_helicase_dom"/>
</dbReference>
<dbReference type="OrthoDB" id="4310724at2759"/>
<comment type="subcellular location">
    <subcellularLocation>
        <location evidence="1">Nucleus</location>
        <location evidence="1">Nucleolus</location>
    </subcellularLocation>
</comment>
<evidence type="ECO:0000256" key="4">
    <source>
        <dbReference type="ARBA" id="ARBA00022801"/>
    </source>
</evidence>
<evidence type="ECO:0000313" key="15">
    <source>
        <dbReference type="EMBL" id="KIW04203.1"/>
    </source>
</evidence>
<keyword evidence="7 10" id="KW-0694">RNA-binding</keyword>
<dbReference type="SMART" id="SM00487">
    <property type="entry name" value="DEXDc"/>
    <property type="match status" value="1"/>
</dbReference>
<evidence type="ECO:0000313" key="16">
    <source>
        <dbReference type="Proteomes" id="UP000053259"/>
    </source>
</evidence>
<comment type="similarity">
    <text evidence="9">Belongs to the DEAD box helicase family.</text>
</comment>
<dbReference type="PANTHER" id="PTHR24031">
    <property type="entry name" value="RNA HELICASE"/>
    <property type="match status" value="1"/>
</dbReference>
<dbReference type="CDD" id="cd18787">
    <property type="entry name" value="SF2_C_DEAD"/>
    <property type="match status" value="1"/>
</dbReference>
<evidence type="ECO:0000256" key="10">
    <source>
        <dbReference type="RuleBase" id="RU365068"/>
    </source>
</evidence>
<dbReference type="Pfam" id="PF00270">
    <property type="entry name" value="DEAD"/>
    <property type="match status" value="1"/>
</dbReference>
<dbReference type="InterPro" id="IPR027417">
    <property type="entry name" value="P-loop_NTPase"/>
</dbReference>
<dbReference type="InterPro" id="IPR000629">
    <property type="entry name" value="RNA-helicase_DEAD-box_CS"/>
</dbReference>
<feature type="compositionally biased region" description="Basic and acidic residues" evidence="11">
    <location>
        <begin position="146"/>
        <end position="156"/>
    </location>
</feature>
<dbReference type="InterPro" id="IPR014014">
    <property type="entry name" value="RNA_helicase_DEAD_Q_motif"/>
</dbReference>
<proteinExistence type="inferred from homology"/>
<keyword evidence="5 9" id="KW-0347">Helicase</keyword>
<dbReference type="GO" id="GO:0003724">
    <property type="term" value="F:RNA helicase activity"/>
    <property type="evidence" value="ECO:0007669"/>
    <property type="project" value="UniProtKB-EC"/>
</dbReference>
<comment type="catalytic activity">
    <reaction evidence="10">
        <text>ATP + H2O = ADP + phosphate + H(+)</text>
        <dbReference type="Rhea" id="RHEA:13065"/>
        <dbReference type="ChEBI" id="CHEBI:15377"/>
        <dbReference type="ChEBI" id="CHEBI:15378"/>
        <dbReference type="ChEBI" id="CHEBI:30616"/>
        <dbReference type="ChEBI" id="CHEBI:43474"/>
        <dbReference type="ChEBI" id="CHEBI:456216"/>
        <dbReference type="EC" id="3.6.4.13"/>
    </reaction>
</comment>
<dbReference type="InterPro" id="IPR014001">
    <property type="entry name" value="Helicase_ATP-bd"/>
</dbReference>
<dbReference type="GO" id="GO:0003723">
    <property type="term" value="F:RNA binding"/>
    <property type="evidence" value="ECO:0007669"/>
    <property type="project" value="UniProtKB-UniRule"/>
</dbReference>
<dbReference type="PROSITE" id="PS51194">
    <property type="entry name" value="HELICASE_CTER"/>
    <property type="match status" value="1"/>
</dbReference>
<evidence type="ECO:0000259" key="12">
    <source>
        <dbReference type="PROSITE" id="PS51192"/>
    </source>
</evidence>
<dbReference type="FunCoup" id="A0A0D2ABK5">
    <property type="interactions" value="921"/>
</dbReference>
<sequence>MPPEAKKRKLNVPSRVHKKQPQRRKTGGKPNGLGQRREARGVRLDELKWKKVAMPDQLNDFEGFFGLEEVENVEVVKDLETGRVSFKAIETKDDARKDQDSDEDGLADEGSAKKTNSKEIEDVVDTEWNGFGDISAAESSEDDQDMMQKSKMEKGESHDEAALVQKDEELAATSFVGLAEEELDAEGVDVSAWHSLQLSPDTLAAISKLGFTQPTLVQKRCIPEIMAGHDVIGKAATGSGKTLAFGIPILEYYLDSVLPEKDKATDESDHPTALVLAPTRELAHQLSKHITALCAGQTFEAPRLATITGGLSVQKQKRLLQTADIIIGTPGRLWEVIESSIGLVSKLKKIRFLVVDEADRLLSEGHFKEVEQILNALDRVVEDEDEQETESDSDGEGRSNRRQTLVFSATFHKGLQQKLTGKSRPIGDLMNKQESMEYLLKKLNFREERPKFIDVNPVQQMATGLREGLVECAGTEKDLYLYALMLLHPRTRTLVFTNSISAVRRITPFLQNLNQPAQALHSNMAQKARLRAIERFAAADSSILIATDVAARGLDIPGVQLVIHYHVPRTADMYIHRSGRTARASNKGSSILICGPEEVQGVRRLIAKVHAQSNSKDKRAIRTLDLDRRIVARLRPRATLAKKIADVGIAKEKANATDKLFAQAAEDLGVEYDSEEFERMGSGGRQGRGNKRKKREREDRMVSKQELAAWKAELKSLLAQRVNTGISPRYITAGGVVDVDALLRGEKGEFLGQVSMVDLMGGDSD</sequence>
<dbReference type="GO" id="GO:0016787">
    <property type="term" value="F:hydrolase activity"/>
    <property type="evidence" value="ECO:0007669"/>
    <property type="project" value="UniProtKB-KW"/>
</dbReference>
<feature type="region of interest" description="Disordered" evidence="11">
    <location>
        <begin position="86"/>
        <end position="156"/>
    </location>
</feature>
<feature type="domain" description="DEAD-box RNA helicase Q" evidence="14">
    <location>
        <begin position="191"/>
        <end position="219"/>
    </location>
</feature>
<comment type="domain">
    <text evidence="10">The Q motif is unique to and characteristic of the DEAD box family of RNA helicases and controls ATP binding and hydrolysis.</text>
</comment>
<reference evidence="15 16" key="1">
    <citation type="submission" date="2015-01" db="EMBL/GenBank/DDBJ databases">
        <title>The Genome Sequence of Ochroconis gallopava CBS43764.</title>
        <authorList>
            <consortium name="The Broad Institute Genomics Platform"/>
            <person name="Cuomo C."/>
            <person name="de Hoog S."/>
            <person name="Gorbushina A."/>
            <person name="Stielow B."/>
            <person name="Teixiera M."/>
            <person name="Abouelleil A."/>
            <person name="Chapman S.B."/>
            <person name="Priest M."/>
            <person name="Young S.K."/>
            <person name="Wortman J."/>
            <person name="Nusbaum C."/>
            <person name="Birren B."/>
        </authorList>
    </citation>
    <scope>NUCLEOTIDE SEQUENCE [LARGE SCALE GENOMIC DNA]</scope>
    <source>
        <strain evidence="15 16">CBS 43764</strain>
    </source>
</reference>
<feature type="domain" description="Helicase ATP-binding" evidence="12">
    <location>
        <begin position="222"/>
        <end position="429"/>
    </location>
</feature>
<dbReference type="GO" id="GO:0005524">
    <property type="term" value="F:ATP binding"/>
    <property type="evidence" value="ECO:0007669"/>
    <property type="project" value="UniProtKB-UniRule"/>
</dbReference>
<dbReference type="Gene3D" id="3.40.50.300">
    <property type="entry name" value="P-loop containing nucleotide triphosphate hydrolases"/>
    <property type="match status" value="2"/>
</dbReference>
<protein>
    <recommendedName>
        <fullName evidence="10">ATP-dependent RNA helicase</fullName>
        <ecNumber evidence="10">3.6.4.13</ecNumber>
    </recommendedName>
</protein>
<feature type="compositionally biased region" description="Basic and acidic residues" evidence="11">
    <location>
        <begin position="110"/>
        <end position="121"/>
    </location>
</feature>
<evidence type="ECO:0000256" key="8">
    <source>
        <dbReference type="PROSITE-ProRule" id="PRU00552"/>
    </source>
</evidence>
<dbReference type="InterPro" id="IPR001650">
    <property type="entry name" value="Helicase_C-like"/>
</dbReference>
<feature type="region of interest" description="Disordered" evidence="11">
    <location>
        <begin position="1"/>
        <end position="40"/>
    </location>
</feature>
<comment type="function">
    <text evidence="10">RNA helicase.</text>
</comment>
<dbReference type="InParanoid" id="A0A0D2ABK5"/>
<keyword evidence="6 9" id="KW-0067">ATP-binding</keyword>
<feature type="domain" description="Helicase C-terminal" evidence="13">
    <location>
        <begin position="480"/>
        <end position="625"/>
    </location>
</feature>
<keyword evidence="3 9" id="KW-0547">Nucleotide-binding</keyword>
<feature type="region of interest" description="Disordered" evidence="11">
    <location>
        <begin position="675"/>
        <end position="701"/>
    </location>
</feature>
<dbReference type="CDD" id="cd17946">
    <property type="entry name" value="DEADc_DDX24"/>
    <property type="match status" value="1"/>
</dbReference>
<name>A0A0D2ABK5_9PEZI</name>
<dbReference type="PROSITE" id="PS51192">
    <property type="entry name" value="HELICASE_ATP_BIND_1"/>
    <property type="match status" value="1"/>
</dbReference>
<dbReference type="SUPFAM" id="SSF52540">
    <property type="entry name" value="P-loop containing nucleoside triphosphate hydrolases"/>
    <property type="match status" value="1"/>
</dbReference>
<evidence type="ECO:0000256" key="1">
    <source>
        <dbReference type="ARBA" id="ARBA00004604"/>
    </source>
</evidence>
<evidence type="ECO:0000256" key="3">
    <source>
        <dbReference type="ARBA" id="ARBA00022741"/>
    </source>
</evidence>
<dbReference type="STRING" id="253628.A0A0D2ABK5"/>
<dbReference type="VEuPathDB" id="FungiDB:PV09_04511"/>
<feature type="compositionally biased region" description="Basic residues" evidence="11">
    <location>
        <begin position="1"/>
        <end position="27"/>
    </location>
</feature>
<evidence type="ECO:0000256" key="6">
    <source>
        <dbReference type="ARBA" id="ARBA00022840"/>
    </source>
</evidence>
<evidence type="ECO:0000256" key="11">
    <source>
        <dbReference type="SAM" id="MobiDB-lite"/>
    </source>
</evidence>
<feature type="compositionally biased region" description="Basic and acidic residues" evidence="11">
    <location>
        <begin position="89"/>
        <end position="99"/>
    </location>
</feature>
<evidence type="ECO:0000256" key="2">
    <source>
        <dbReference type="ARBA" id="ARBA00022552"/>
    </source>
</evidence>
<dbReference type="GO" id="GO:0006364">
    <property type="term" value="P:rRNA processing"/>
    <property type="evidence" value="ECO:0007669"/>
    <property type="project" value="UniProtKB-KW"/>
</dbReference>
<keyword evidence="16" id="KW-1185">Reference proteome</keyword>